<proteinExistence type="inferred from homology"/>
<dbReference type="EC" id="3.5.1.89" evidence="2"/>
<dbReference type="InParanoid" id="A0A1Y2BHK7"/>
<accession>A0A1Y2BHK7</accession>
<gene>
    <name evidence="4" type="ORF">BCR39DRAFT_517339</name>
</gene>
<dbReference type="EMBL" id="MCFC01000003">
    <property type="protein sequence ID" value="ORY34269.1"/>
    <property type="molecule type" value="Genomic_DNA"/>
</dbReference>
<dbReference type="InterPro" id="IPR024078">
    <property type="entry name" value="LmbE-like_dom_sf"/>
</dbReference>
<feature type="compositionally biased region" description="Basic and acidic residues" evidence="3">
    <location>
        <begin position="7"/>
        <end position="16"/>
    </location>
</feature>
<dbReference type="Pfam" id="PF02585">
    <property type="entry name" value="PIG-L"/>
    <property type="match status" value="1"/>
</dbReference>
<organism evidence="4 5">
    <name type="scientific">Naematelia encephala</name>
    <dbReference type="NCBI Taxonomy" id="71784"/>
    <lineage>
        <taxon>Eukaryota</taxon>
        <taxon>Fungi</taxon>
        <taxon>Dikarya</taxon>
        <taxon>Basidiomycota</taxon>
        <taxon>Agaricomycotina</taxon>
        <taxon>Tremellomycetes</taxon>
        <taxon>Tremellales</taxon>
        <taxon>Naemateliaceae</taxon>
        <taxon>Naematelia</taxon>
    </lineage>
</organism>
<dbReference type="AlphaFoldDB" id="A0A1Y2BHK7"/>
<comment type="similarity">
    <text evidence="1">Belongs to the PIGL family.</text>
</comment>
<dbReference type="InterPro" id="IPR003737">
    <property type="entry name" value="GlcNAc_PI_deacetylase-related"/>
</dbReference>
<dbReference type="GO" id="GO:0000225">
    <property type="term" value="F:N-acetylglucosaminylphosphatidylinositol deacetylase activity"/>
    <property type="evidence" value="ECO:0007669"/>
    <property type="project" value="UniProtKB-EC"/>
</dbReference>
<evidence type="ECO:0000256" key="2">
    <source>
        <dbReference type="ARBA" id="ARBA00012176"/>
    </source>
</evidence>
<comment type="caution">
    <text evidence="4">The sequence shown here is derived from an EMBL/GenBank/DDBJ whole genome shotgun (WGS) entry which is preliminary data.</text>
</comment>
<dbReference type="SUPFAM" id="SSF102588">
    <property type="entry name" value="LmbE-like"/>
    <property type="match status" value="1"/>
</dbReference>
<protein>
    <recommendedName>
        <fullName evidence="2">N-acetylglucosaminylphosphatidylinositol deacetylase</fullName>
        <ecNumber evidence="2">3.5.1.89</ecNumber>
    </recommendedName>
</protein>
<dbReference type="Gene3D" id="3.40.50.10320">
    <property type="entry name" value="LmbE-like"/>
    <property type="match status" value="1"/>
</dbReference>
<feature type="region of interest" description="Disordered" evidence="3">
    <location>
        <begin position="1"/>
        <end position="36"/>
    </location>
</feature>
<keyword evidence="5" id="KW-1185">Reference proteome</keyword>
<dbReference type="FunCoup" id="A0A1Y2BHK7">
    <property type="interactions" value="238"/>
</dbReference>
<feature type="compositionally biased region" description="Basic and acidic residues" evidence="3">
    <location>
        <begin position="25"/>
        <end position="36"/>
    </location>
</feature>
<dbReference type="UniPathway" id="UPA00196"/>
<reference evidence="4 5" key="1">
    <citation type="submission" date="2016-07" db="EMBL/GenBank/DDBJ databases">
        <title>Pervasive Adenine N6-methylation of Active Genes in Fungi.</title>
        <authorList>
            <consortium name="DOE Joint Genome Institute"/>
            <person name="Mondo S.J."/>
            <person name="Dannebaum R.O."/>
            <person name="Kuo R.C."/>
            <person name="Labutti K."/>
            <person name="Haridas S."/>
            <person name="Kuo A."/>
            <person name="Salamov A."/>
            <person name="Ahrendt S.R."/>
            <person name="Lipzen A."/>
            <person name="Sullivan W."/>
            <person name="Andreopoulos W.B."/>
            <person name="Clum A."/>
            <person name="Lindquist E."/>
            <person name="Daum C."/>
            <person name="Ramamoorthy G.K."/>
            <person name="Gryganskyi A."/>
            <person name="Culley D."/>
            <person name="Magnuson J.K."/>
            <person name="James T.Y."/>
            <person name="O'Malley M.A."/>
            <person name="Stajich J.E."/>
            <person name="Spatafora J.W."/>
            <person name="Visel A."/>
            <person name="Grigoriev I.V."/>
        </authorList>
    </citation>
    <scope>NUCLEOTIDE SEQUENCE [LARGE SCALE GENOMIC DNA]</scope>
    <source>
        <strain evidence="4 5">68-887.2</strain>
    </source>
</reference>
<dbReference type="PANTHER" id="PTHR12993:SF11">
    <property type="entry name" value="N-ACETYLGLUCOSAMINYL-PHOSPHATIDYLINOSITOL DE-N-ACETYLASE"/>
    <property type="match status" value="1"/>
</dbReference>
<dbReference type="GO" id="GO:0016020">
    <property type="term" value="C:membrane"/>
    <property type="evidence" value="ECO:0007669"/>
    <property type="project" value="GOC"/>
</dbReference>
<evidence type="ECO:0000313" key="4">
    <source>
        <dbReference type="EMBL" id="ORY34269.1"/>
    </source>
</evidence>
<dbReference type="GO" id="GO:0006506">
    <property type="term" value="P:GPI anchor biosynthetic process"/>
    <property type="evidence" value="ECO:0007669"/>
    <property type="project" value="UniProtKB-UniPathway"/>
</dbReference>
<dbReference type="PANTHER" id="PTHR12993">
    <property type="entry name" value="N-ACETYLGLUCOSAMINYL-PHOSPHATIDYLINOSITOL DE-N-ACETYLASE-RELATED"/>
    <property type="match status" value="1"/>
</dbReference>
<evidence type="ECO:0000256" key="3">
    <source>
        <dbReference type="SAM" id="MobiDB-lite"/>
    </source>
</evidence>
<name>A0A1Y2BHK7_9TREE</name>
<dbReference type="STRING" id="71784.A0A1Y2BHK7"/>
<sequence length="316" mass="35006">MSGSEAKNTEPEESVVKETSVIKESPVEDSKVEVSELKDPAVKVPSAAPTPAASTSWISLRNILSISIIIIALLASPRFFNFDFGQSTPCETSYLILTAHPDDEAMFFAPTILSLVNAGCPVRGLCLSEGNESGLGRTRKEELVASYEALGVKKEFIEILDHPELQDGPTKDWPKFVIDNIVSSYLSMHHIDTIITFDQTGISQHPNHIAVSRVSAPRREIWKLQSPSILSKYTGPLSVISHYLPFSQSTSTTGKKGKKGKKAKVVKIKVFTTSPFGWARGVWAMTRHKTQLVWFRWLYLAASRLMWINEFEVVAG</sequence>
<dbReference type="Proteomes" id="UP000193986">
    <property type="component" value="Unassembled WGS sequence"/>
</dbReference>
<dbReference type="GO" id="GO:0005783">
    <property type="term" value="C:endoplasmic reticulum"/>
    <property type="evidence" value="ECO:0007669"/>
    <property type="project" value="TreeGrafter"/>
</dbReference>
<dbReference type="OrthoDB" id="440160at2759"/>
<evidence type="ECO:0000313" key="5">
    <source>
        <dbReference type="Proteomes" id="UP000193986"/>
    </source>
</evidence>
<evidence type="ECO:0000256" key="1">
    <source>
        <dbReference type="ARBA" id="ARBA00006066"/>
    </source>
</evidence>